<dbReference type="GO" id="GO:0000981">
    <property type="term" value="F:DNA-binding transcription factor activity, RNA polymerase II-specific"/>
    <property type="evidence" value="ECO:0007669"/>
    <property type="project" value="InterPro"/>
</dbReference>
<keyword evidence="6 9" id="KW-0472">Membrane</keyword>
<feature type="transmembrane region" description="Helical" evidence="9">
    <location>
        <begin position="185"/>
        <end position="205"/>
    </location>
</feature>
<feature type="domain" description="Major facilitator superfamily (MFS) profile" evidence="11">
    <location>
        <begin position="17"/>
        <end position="461"/>
    </location>
</feature>
<feature type="transmembrane region" description="Helical" evidence="9">
    <location>
        <begin position="72"/>
        <end position="90"/>
    </location>
</feature>
<dbReference type="InterPro" id="IPR001138">
    <property type="entry name" value="Zn2Cys6_DnaBD"/>
</dbReference>
<evidence type="ECO:0000313" key="12">
    <source>
        <dbReference type="EMBL" id="KAG4415632.1"/>
    </source>
</evidence>
<name>A0A8H7W544_9HELO</name>
<evidence type="ECO:0000256" key="9">
    <source>
        <dbReference type="SAM" id="Phobius"/>
    </source>
</evidence>
<dbReference type="EMBL" id="JAFJYH010000215">
    <property type="protein sequence ID" value="KAG4415632.1"/>
    <property type="molecule type" value="Genomic_DNA"/>
</dbReference>
<protein>
    <recommendedName>
        <fullName evidence="14">Major facilitator superfamily (MFS) profile domain-containing protein</fullName>
    </recommendedName>
</protein>
<dbReference type="Gene3D" id="4.10.240.10">
    <property type="entry name" value="Zn(2)-C6 fungal-type DNA-binding domain"/>
    <property type="match status" value="1"/>
</dbReference>
<feature type="transmembrane region" description="Helical" evidence="9">
    <location>
        <begin position="417"/>
        <end position="439"/>
    </location>
</feature>
<evidence type="ECO:0000256" key="6">
    <source>
        <dbReference type="ARBA" id="ARBA00023136"/>
    </source>
</evidence>
<dbReference type="InterPro" id="IPR020846">
    <property type="entry name" value="MFS_dom"/>
</dbReference>
<accession>A0A8H7W544</accession>
<dbReference type="CDD" id="cd12148">
    <property type="entry name" value="fungal_TF_MHR"/>
    <property type="match status" value="1"/>
</dbReference>
<feature type="region of interest" description="Disordered" evidence="8">
    <location>
        <begin position="655"/>
        <end position="687"/>
    </location>
</feature>
<dbReference type="PROSITE" id="PS50850">
    <property type="entry name" value="MFS"/>
    <property type="match status" value="1"/>
</dbReference>
<evidence type="ECO:0000313" key="13">
    <source>
        <dbReference type="Proteomes" id="UP000664132"/>
    </source>
</evidence>
<evidence type="ECO:0000256" key="2">
    <source>
        <dbReference type="ARBA" id="ARBA00010992"/>
    </source>
</evidence>
<dbReference type="InterPro" id="IPR036259">
    <property type="entry name" value="MFS_trans_sf"/>
</dbReference>
<dbReference type="Pfam" id="PF00083">
    <property type="entry name" value="Sugar_tr"/>
    <property type="match status" value="1"/>
</dbReference>
<comment type="caution">
    <text evidence="12">The sequence shown here is derived from an EMBL/GenBank/DDBJ whole genome shotgun (WGS) entry which is preliminary data.</text>
</comment>
<keyword evidence="3" id="KW-0813">Transport</keyword>
<evidence type="ECO:0000256" key="7">
    <source>
        <dbReference type="ARBA" id="ARBA00023242"/>
    </source>
</evidence>
<dbReference type="OrthoDB" id="6612291at2759"/>
<dbReference type="PRINTS" id="PR00171">
    <property type="entry name" value="SUGRTRNSPORT"/>
</dbReference>
<sequence>MTFLFGLRGKSLSAALVWAVIFPAYVLFGYNNAVCGGLLNLPSWIETFPRINTSTTTGALKTHNSRIQGTVVAIYTLGCFFGSLTCIWIGDRLGRKRTIILGAFINIIGALLQSTSFSLPQLIIGRLVSGLGFGALTATAPNWQSECSGAQHRGAAVLLEGLFISLGLATAGWTNFGMSHATGSVTWRFPMALSAVWSVFVLIAMPNMPESPHWLIKHDRVPEAREVLAALGDVSTESEHVENHVSEIKESIAITGQGRFSDIFRPSELRLFHRACLAVTAQIFQQMSGINALAFYQATIFEQDLGLSPEIARILGASVFTWQTICSPIGVLTVDRLGRRKLMMFAAFGMGACMAIIAGTSSQGQSTSCVIVAAVFIFLFSFFFPTGFLGLTFLYAAEISPVSVRVPITSMSRGTAWLFNFLVAEVTPIGFATLGYKYYIIFACINLFLILPGSAESPPPEWAGNLVIHLHSAIFCFPSSAPMATSRPHGPDDGESDLRPAKRARSTVACRRCKRRKQRCDNGFPVCGNCKDSGDEQNCTYEVKNGIHPPEYIASLESKIGELEKKLEEVNSPDLQDANRPNPQSHSHLPANAGPNRHVSSSTEGLEESISTTRLLEVGTGFLALSPNEYLGASSGTPLAKIIQSVIQQSVLHGTEGDPLEDSRTSNGNQQEAQDDDITSPKATMPPRTVSEKLIDTYLSKVHSKHPFLSRPNEQLRPGRRLDFFMLHMVYAIGARYLQLSRDGISVSSEAHYAAASQDVDMVFELRSPRTLGRPCCVTDREIDVGLPANVSDEIEDEEELVEALDQASRNPFQITNLSPAIHIIQVQRIESKIHHTIYRVDKPISAIKPHKIARLRAELDHWNNQVWNYIPPASEEDQIPYNTADYHLIQYHKGTLLLFLPFLPSFPPEDPDFRLCLFAAGQVCQLYKRLHDKQQGISYSLLALHATFVAGLVMIYCFTIDKSIFNHHFSSDIRACSTVLYIIAERWPATRKVKTAFEKLVEATVESDCGATSRPYSGFPQPLASAAYHGTPSIVDGSSYPSSNVNASGKFWDIFGTILDGQNFDPNWTQDGFLNAMNASPEYGWPR</sequence>
<dbReference type="GO" id="GO:0008270">
    <property type="term" value="F:zinc ion binding"/>
    <property type="evidence" value="ECO:0007669"/>
    <property type="project" value="InterPro"/>
</dbReference>
<keyword evidence="13" id="KW-1185">Reference proteome</keyword>
<evidence type="ECO:0000256" key="4">
    <source>
        <dbReference type="ARBA" id="ARBA00022692"/>
    </source>
</evidence>
<evidence type="ECO:0000259" key="11">
    <source>
        <dbReference type="PROSITE" id="PS50850"/>
    </source>
</evidence>
<feature type="compositionally biased region" description="Polar residues" evidence="8">
    <location>
        <begin position="598"/>
        <end position="610"/>
    </location>
</feature>
<dbReference type="InterPro" id="IPR036864">
    <property type="entry name" value="Zn2-C6_fun-type_DNA-bd_sf"/>
</dbReference>
<comment type="subcellular location">
    <subcellularLocation>
        <location evidence="1">Membrane</location>
        <topology evidence="1">Multi-pass membrane protein</topology>
    </subcellularLocation>
</comment>
<dbReference type="GO" id="GO:0016020">
    <property type="term" value="C:membrane"/>
    <property type="evidence" value="ECO:0007669"/>
    <property type="project" value="UniProtKB-SubCell"/>
</dbReference>
<keyword evidence="4 9" id="KW-0812">Transmembrane</keyword>
<dbReference type="NCBIfam" id="TIGR00879">
    <property type="entry name" value="SP"/>
    <property type="match status" value="1"/>
</dbReference>
<dbReference type="SUPFAM" id="SSF57701">
    <property type="entry name" value="Zn2/Cys6 DNA-binding domain"/>
    <property type="match status" value="1"/>
</dbReference>
<dbReference type="PROSITE" id="PS00463">
    <property type="entry name" value="ZN2_CY6_FUNGAL_1"/>
    <property type="match status" value="1"/>
</dbReference>
<evidence type="ECO:0008006" key="14">
    <source>
        <dbReference type="Google" id="ProtNLM"/>
    </source>
</evidence>
<dbReference type="PANTHER" id="PTHR48022">
    <property type="entry name" value="PLASTIDIC GLUCOSE TRANSPORTER 4"/>
    <property type="match status" value="1"/>
</dbReference>
<feature type="domain" description="Zn(2)-C6 fungal-type" evidence="10">
    <location>
        <begin position="509"/>
        <end position="541"/>
    </location>
</feature>
<evidence type="ECO:0000256" key="8">
    <source>
        <dbReference type="SAM" id="MobiDB-lite"/>
    </source>
</evidence>
<dbReference type="PROSITE" id="PS50048">
    <property type="entry name" value="ZN2_CY6_FUNGAL_2"/>
    <property type="match status" value="1"/>
</dbReference>
<proteinExistence type="inferred from homology"/>
<dbReference type="InterPro" id="IPR005828">
    <property type="entry name" value="MFS_sugar_transport-like"/>
</dbReference>
<dbReference type="InterPro" id="IPR005829">
    <property type="entry name" value="Sugar_transporter_CS"/>
</dbReference>
<dbReference type="AlphaFoldDB" id="A0A8H7W544"/>
<feature type="transmembrane region" description="Helical" evidence="9">
    <location>
        <begin position="12"/>
        <end position="30"/>
    </location>
</feature>
<keyword evidence="7" id="KW-0539">Nucleus</keyword>
<dbReference type="Proteomes" id="UP000664132">
    <property type="component" value="Unassembled WGS sequence"/>
</dbReference>
<feature type="transmembrane region" description="Helical" evidence="9">
    <location>
        <begin position="99"/>
        <end position="117"/>
    </location>
</feature>
<dbReference type="InterPro" id="IPR050360">
    <property type="entry name" value="MFS_Sugar_Transporters"/>
</dbReference>
<feature type="region of interest" description="Disordered" evidence="8">
    <location>
        <begin position="573"/>
        <end position="610"/>
    </location>
</feature>
<evidence type="ECO:0000256" key="5">
    <source>
        <dbReference type="ARBA" id="ARBA00022989"/>
    </source>
</evidence>
<evidence type="ECO:0000259" key="10">
    <source>
        <dbReference type="PROSITE" id="PS50048"/>
    </source>
</evidence>
<comment type="similarity">
    <text evidence="2">Belongs to the major facilitator superfamily. Sugar transporter (TC 2.A.1.1) family.</text>
</comment>
<feature type="transmembrane region" description="Helical" evidence="9">
    <location>
        <begin position="371"/>
        <end position="396"/>
    </location>
</feature>
<dbReference type="SUPFAM" id="SSF103473">
    <property type="entry name" value="MFS general substrate transporter"/>
    <property type="match status" value="1"/>
</dbReference>
<dbReference type="PANTHER" id="PTHR48022:SF45">
    <property type="entry name" value="MAJOR FACILITATOR SUPERFAMILY (MFS) PROFILE DOMAIN-CONTAINING PROTEIN-RELATED"/>
    <property type="match status" value="1"/>
</dbReference>
<gene>
    <name evidence="12" type="ORF">IFR04_011246</name>
</gene>
<dbReference type="Gene3D" id="1.20.1250.20">
    <property type="entry name" value="MFS general substrate transporter like domains"/>
    <property type="match status" value="1"/>
</dbReference>
<dbReference type="InterPro" id="IPR003663">
    <property type="entry name" value="Sugar/inositol_transpt"/>
</dbReference>
<organism evidence="12 13">
    <name type="scientific">Cadophora malorum</name>
    <dbReference type="NCBI Taxonomy" id="108018"/>
    <lineage>
        <taxon>Eukaryota</taxon>
        <taxon>Fungi</taxon>
        <taxon>Dikarya</taxon>
        <taxon>Ascomycota</taxon>
        <taxon>Pezizomycotina</taxon>
        <taxon>Leotiomycetes</taxon>
        <taxon>Helotiales</taxon>
        <taxon>Ploettnerulaceae</taxon>
        <taxon>Cadophora</taxon>
    </lineage>
</organism>
<evidence type="ECO:0000256" key="3">
    <source>
        <dbReference type="ARBA" id="ARBA00022448"/>
    </source>
</evidence>
<dbReference type="SMART" id="SM00066">
    <property type="entry name" value="GAL4"/>
    <property type="match status" value="1"/>
</dbReference>
<reference evidence="12" key="1">
    <citation type="submission" date="2021-02" db="EMBL/GenBank/DDBJ databases">
        <title>Genome sequence Cadophora malorum strain M34.</title>
        <authorList>
            <person name="Stefanovic E."/>
            <person name="Vu D."/>
            <person name="Scully C."/>
            <person name="Dijksterhuis J."/>
            <person name="Roader J."/>
            <person name="Houbraken J."/>
        </authorList>
    </citation>
    <scope>NUCLEOTIDE SEQUENCE</scope>
    <source>
        <strain evidence="12">M34</strain>
    </source>
</reference>
<feature type="transmembrane region" description="Helical" evidence="9">
    <location>
        <begin position="342"/>
        <end position="359"/>
    </location>
</feature>
<dbReference type="GO" id="GO:0005351">
    <property type="term" value="F:carbohydrate:proton symporter activity"/>
    <property type="evidence" value="ECO:0007669"/>
    <property type="project" value="TreeGrafter"/>
</dbReference>
<evidence type="ECO:0000256" key="1">
    <source>
        <dbReference type="ARBA" id="ARBA00004141"/>
    </source>
</evidence>
<dbReference type="Pfam" id="PF00172">
    <property type="entry name" value="Zn_clus"/>
    <property type="match status" value="1"/>
</dbReference>
<feature type="transmembrane region" description="Helical" evidence="9">
    <location>
        <begin position="155"/>
        <end position="173"/>
    </location>
</feature>
<dbReference type="PROSITE" id="PS00216">
    <property type="entry name" value="SUGAR_TRANSPORT_1"/>
    <property type="match status" value="1"/>
</dbReference>
<feature type="transmembrane region" description="Helical" evidence="9">
    <location>
        <begin position="938"/>
        <end position="959"/>
    </location>
</feature>
<keyword evidence="5 9" id="KW-1133">Transmembrane helix</keyword>